<dbReference type="EMBL" id="BMJJ01000009">
    <property type="protein sequence ID" value="GGD29210.1"/>
    <property type="molecule type" value="Genomic_DNA"/>
</dbReference>
<sequence>MSPAASVRALKAAEAGRLLAGAIATSPLLSAEAKQRGLAESDLAAMVLAKASEAAAEIASIEAQRQAAQADIDAAASPLAINAIIERIL</sequence>
<dbReference type="AlphaFoldDB" id="A0A916Y4E5"/>
<evidence type="ECO:0000313" key="1">
    <source>
        <dbReference type="EMBL" id="GGD29210.1"/>
    </source>
</evidence>
<reference evidence="1" key="1">
    <citation type="journal article" date="2014" name="Int. J. Syst. Evol. Microbiol.">
        <title>Complete genome sequence of Corynebacterium casei LMG S-19264T (=DSM 44701T), isolated from a smear-ripened cheese.</title>
        <authorList>
            <consortium name="US DOE Joint Genome Institute (JGI-PGF)"/>
            <person name="Walter F."/>
            <person name="Albersmeier A."/>
            <person name="Kalinowski J."/>
            <person name="Ruckert C."/>
        </authorList>
    </citation>
    <scope>NUCLEOTIDE SEQUENCE</scope>
    <source>
        <strain evidence="1">CGMCC 1.15493</strain>
    </source>
</reference>
<accession>A0A916Y4E5</accession>
<comment type="caution">
    <text evidence="1">The sequence shown here is derived from an EMBL/GenBank/DDBJ whole genome shotgun (WGS) entry which is preliminary data.</text>
</comment>
<keyword evidence="2" id="KW-1185">Reference proteome</keyword>
<proteinExistence type="predicted"/>
<protein>
    <submittedName>
        <fullName evidence="1">Uncharacterized protein</fullName>
    </submittedName>
</protein>
<reference evidence="1" key="2">
    <citation type="submission" date="2020-09" db="EMBL/GenBank/DDBJ databases">
        <authorList>
            <person name="Sun Q."/>
            <person name="Zhou Y."/>
        </authorList>
    </citation>
    <scope>NUCLEOTIDE SEQUENCE</scope>
    <source>
        <strain evidence="1">CGMCC 1.15493</strain>
    </source>
</reference>
<organism evidence="1 2">
    <name type="scientific">Aureimonas glaciei</name>
    <dbReference type="NCBI Taxonomy" id="1776957"/>
    <lineage>
        <taxon>Bacteria</taxon>
        <taxon>Pseudomonadati</taxon>
        <taxon>Pseudomonadota</taxon>
        <taxon>Alphaproteobacteria</taxon>
        <taxon>Hyphomicrobiales</taxon>
        <taxon>Aurantimonadaceae</taxon>
        <taxon>Aureimonas</taxon>
    </lineage>
</organism>
<dbReference type="Proteomes" id="UP000613160">
    <property type="component" value="Unassembled WGS sequence"/>
</dbReference>
<name>A0A916Y4E5_9HYPH</name>
<evidence type="ECO:0000313" key="2">
    <source>
        <dbReference type="Proteomes" id="UP000613160"/>
    </source>
</evidence>
<gene>
    <name evidence="1" type="ORF">GCM10011335_35440</name>
</gene>